<dbReference type="InterPro" id="IPR021916">
    <property type="entry name" value="DUF3527"/>
</dbReference>
<dbReference type="Proteomes" id="UP000283530">
    <property type="component" value="Unassembled WGS sequence"/>
</dbReference>
<dbReference type="PANTHER" id="PTHR31390:SF0">
    <property type="entry name" value="DOMAIN PROTEIN, PUTATIVE (DUF3527)-RELATED"/>
    <property type="match status" value="1"/>
</dbReference>
<dbReference type="PANTHER" id="PTHR31390">
    <property type="entry name" value="EXPRESSED PROTEIN"/>
    <property type="match status" value="1"/>
</dbReference>
<reference evidence="1 2" key="1">
    <citation type="journal article" date="2019" name="Nat. Plants">
        <title>Stout camphor tree genome fills gaps in understanding of flowering plant genome evolution.</title>
        <authorList>
            <person name="Chaw S.M."/>
            <person name="Liu Y.C."/>
            <person name="Wu Y.W."/>
            <person name="Wang H.Y."/>
            <person name="Lin C.I."/>
            <person name="Wu C.S."/>
            <person name="Ke H.M."/>
            <person name="Chang L.Y."/>
            <person name="Hsu C.Y."/>
            <person name="Yang H.T."/>
            <person name="Sudianto E."/>
            <person name="Hsu M.H."/>
            <person name="Wu K.P."/>
            <person name="Wang L.N."/>
            <person name="Leebens-Mack J.H."/>
            <person name="Tsai I.J."/>
        </authorList>
    </citation>
    <scope>NUCLEOTIDE SEQUENCE [LARGE SCALE GENOMIC DNA]</scope>
    <source>
        <strain evidence="2">cv. Chaw 1501</strain>
        <tissue evidence="1">Young leaves</tissue>
    </source>
</reference>
<evidence type="ECO:0000313" key="2">
    <source>
        <dbReference type="Proteomes" id="UP000283530"/>
    </source>
</evidence>
<dbReference type="Pfam" id="PF12043">
    <property type="entry name" value="DUF3527"/>
    <property type="match status" value="1"/>
</dbReference>
<name>A0A443N0Y2_9MAGN</name>
<evidence type="ECO:0000313" key="1">
    <source>
        <dbReference type="EMBL" id="RWR72188.1"/>
    </source>
</evidence>
<proteinExistence type="predicted"/>
<organism evidence="1 2">
    <name type="scientific">Cinnamomum micranthum f. kanehirae</name>
    <dbReference type="NCBI Taxonomy" id="337451"/>
    <lineage>
        <taxon>Eukaryota</taxon>
        <taxon>Viridiplantae</taxon>
        <taxon>Streptophyta</taxon>
        <taxon>Embryophyta</taxon>
        <taxon>Tracheophyta</taxon>
        <taxon>Spermatophyta</taxon>
        <taxon>Magnoliopsida</taxon>
        <taxon>Magnoliidae</taxon>
        <taxon>Laurales</taxon>
        <taxon>Lauraceae</taxon>
        <taxon>Cinnamomum</taxon>
    </lineage>
</organism>
<keyword evidence="2" id="KW-1185">Reference proteome</keyword>
<dbReference type="AlphaFoldDB" id="A0A443N0Y2"/>
<sequence length="683" mass="75430">MPSKLAQVPGNAEQKRGTIYQSSYAVRKLKEAGVLEGTRNVPSSCSSDISLTLSIIDALSQPSTNKSIQHFQQKKSAQVSLNADLNLTPVGTNYIFLNPQEIEDRSCLHEDLSSAHKLCSSNDFLEICLKAEDAERQSEEKAAEPEKRGLVEDLKFRCNQAITPESNDNNHSERDMIHTPLKSFSAKAGMTDLHCQSEFDRFECSPKAYFSSRRQVLDPVMKSLPQRSPFSITDREIGRARNKATQRSLLHDFSTATSKTECKGSPIRKEASQATVSSPAHLHGFLKLKHNHGMPFFEFSVMDLEDVLGAQIWRTDNAFNWVYTFHSLSGKKKSNSSKDRHRPSSMVGQMQVSCYLCSEMRNGGSLHNSTVTEFVAYDLAPMRRGSAAAQESPRCSPNSIRPINDQVESNGVPNPDGCSLPANRASGNDISDTLSPLPWEHMDLHPHLETVAIEIQVPFEKRESLKDKGGYKVGGREDFSVSISSEINQRSDDVCNRPGVMEVKVVTPSGTHGLPNTEGGGPSPLLDRWRSGGGCDCGGWDMACPIAVFSSPSVENTGDHPFLDDPQPFQLFMQGAKEKVPALSIILVGDGEYCINFHAQLSTLQAFSICVALLHSVEVPTSDGHKRNMQRLQCNSLKMLLDEEVRFLIEAVTEEEKWKATEKTEVIPSCFVLGPPFSPIGRV</sequence>
<protein>
    <submittedName>
        <fullName evidence="1">Bromo-adjacent domain-containing protein</fullName>
    </submittedName>
</protein>
<dbReference type="EMBL" id="QPKB01000001">
    <property type="protein sequence ID" value="RWR72188.1"/>
    <property type="molecule type" value="Genomic_DNA"/>
</dbReference>
<comment type="caution">
    <text evidence="1">The sequence shown here is derived from an EMBL/GenBank/DDBJ whole genome shotgun (WGS) entry which is preliminary data.</text>
</comment>
<dbReference type="OrthoDB" id="1939710at2759"/>
<accession>A0A443N0Y2</accession>
<gene>
    <name evidence="1" type="ORF">CKAN_00039800</name>
</gene>